<dbReference type="InterPro" id="IPR001647">
    <property type="entry name" value="HTH_TetR"/>
</dbReference>
<accession>A0A344UW52</accession>
<feature type="domain" description="HTH tetR-type" evidence="3">
    <location>
        <begin position="1"/>
        <end position="61"/>
    </location>
</feature>
<dbReference type="Proteomes" id="UP000251995">
    <property type="component" value="Chromosome"/>
</dbReference>
<dbReference type="OrthoDB" id="7506349at2"/>
<dbReference type="KEGG" id="acij:JS278_02359"/>
<dbReference type="EMBL" id="CP025198">
    <property type="protein sequence ID" value="AXE39500.1"/>
    <property type="molecule type" value="Genomic_DNA"/>
</dbReference>
<keyword evidence="5" id="KW-1185">Reference proteome</keyword>
<evidence type="ECO:0000313" key="5">
    <source>
        <dbReference type="Proteomes" id="UP000251995"/>
    </source>
</evidence>
<dbReference type="Pfam" id="PF17940">
    <property type="entry name" value="TetR_C_31"/>
    <property type="match status" value="1"/>
</dbReference>
<proteinExistence type="predicted"/>
<reference evidence="4 5" key="1">
    <citation type="submission" date="2017-12" db="EMBL/GenBank/DDBJ databases">
        <title>The whole genome sequence of the Acidipropionibacterium virtanenii sp. nov. type strain JS278.</title>
        <authorList>
            <person name="Laine P."/>
            <person name="Deptula P."/>
            <person name="Varmanen P."/>
            <person name="Auvinen P."/>
        </authorList>
    </citation>
    <scope>NUCLEOTIDE SEQUENCE [LARGE SCALE GENOMIC DNA]</scope>
    <source>
        <strain evidence="4 5">JS278</strain>
    </source>
</reference>
<dbReference type="Gene3D" id="1.10.357.10">
    <property type="entry name" value="Tetracycline Repressor, domain 2"/>
    <property type="match status" value="1"/>
</dbReference>
<sequence>MDRRTAIADAAMELVSEGGGRALTHRGIDRRLGLPEGTTSNYARNRRELVRMVITRVAEIAELRPPARQLPTTINDAVAQLAAALEGTVTRGVDTRARMALSISCSQDAELHELLTTASPAREKLLDEAARMLASLGVPEPEDRANDFIAVMNGLLYDRLAGNGMRGRPADAASILRAWLIGVGARR</sequence>
<organism evidence="4 5">
    <name type="scientific">Acidipropionibacterium virtanenii</name>
    <dbReference type="NCBI Taxonomy" id="2057246"/>
    <lineage>
        <taxon>Bacteria</taxon>
        <taxon>Bacillati</taxon>
        <taxon>Actinomycetota</taxon>
        <taxon>Actinomycetes</taxon>
        <taxon>Propionibacteriales</taxon>
        <taxon>Propionibacteriaceae</taxon>
        <taxon>Acidipropionibacterium</taxon>
    </lineage>
</organism>
<evidence type="ECO:0000256" key="2">
    <source>
        <dbReference type="PROSITE-ProRule" id="PRU00335"/>
    </source>
</evidence>
<dbReference type="PROSITE" id="PS50977">
    <property type="entry name" value="HTH_TETR_2"/>
    <property type="match status" value="1"/>
</dbReference>
<evidence type="ECO:0000256" key="1">
    <source>
        <dbReference type="ARBA" id="ARBA00023125"/>
    </source>
</evidence>
<dbReference type="SUPFAM" id="SSF46689">
    <property type="entry name" value="Homeodomain-like"/>
    <property type="match status" value="1"/>
</dbReference>
<name>A0A344UW52_9ACTN</name>
<dbReference type="InterPro" id="IPR009057">
    <property type="entry name" value="Homeodomain-like_sf"/>
</dbReference>
<dbReference type="AlphaFoldDB" id="A0A344UW52"/>
<protein>
    <recommendedName>
        <fullName evidence="3">HTH tetR-type domain-containing protein</fullName>
    </recommendedName>
</protein>
<evidence type="ECO:0000259" key="3">
    <source>
        <dbReference type="PROSITE" id="PS50977"/>
    </source>
</evidence>
<gene>
    <name evidence="4" type="ORF">JS278_02359</name>
</gene>
<dbReference type="InterPro" id="IPR041583">
    <property type="entry name" value="TetR_C_31"/>
</dbReference>
<evidence type="ECO:0000313" key="4">
    <source>
        <dbReference type="EMBL" id="AXE39500.1"/>
    </source>
</evidence>
<dbReference type="GO" id="GO:0003677">
    <property type="term" value="F:DNA binding"/>
    <property type="evidence" value="ECO:0007669"/>
    <property type="project" value="UniProtKB-UniRule"/>
</dbReference>
<keyword evidence="1 2" id="KW-0238">DNA-binding</keyword>
<dbReference type="RefSeq" id="WP_114045367.1">
    <property type="nucleotide sequence ID" value="NZ_CP025198.1"/>
</dbReference>
<feature type="DNA-binding region" description="H-T-H motif" evidence="2">
    <location>
        <begin position="24"/>
        <end position="43"/>
    </location>
</feature>